<dbReference type="PROSITE" id="PS50002">
    <property type="entry name" value="SH3"/>
    <property type="match status" value="1"/>
</dbReference>
<dbReference type="Gene3D" id="2.30.29.30">
    <property type="entry name" value="Pleckstrin-homology domain (PH domain)/Phosphotyrosine-binding domain (PTB)"/>
    <property type="match status" value="1"/>
</dbReference>
<evidence type="ECO:0000313" key="10">
    <source>
        <dbReference type="Proteomes" id="UP000440578"/>
    </source>
</evidence>
<organism evidence="9 10">
    <name type="scientific">Amphibalanus amphitrite</name>
    <name type="common">Striped barnacle</name>
    <name type="synonym">Balanus amphitrite</name>
    <dbReference type="NCBI Taxonomy" id="1232801"/>
    <lineage>
        <taxon>Eukaryota</taxon>
        <taxon>Metazoa</taxon>
        <taxon>Ecdysozoa</taxon>
        <taxon>Arthropoda</taxon>
        <taxon>Crustacea</taxon>
        <taxon>Multicrustacea</taxon>
        <taxon>Cirripedia</taxon>
        <taxon>Thoracica</taxon>
        <taxon>Thoracicalcarea</taxon>
        <taxon>Balanomorpha</taxon>
        <taxon>Balanoidea</taxon>
        <taxon>Balanidae</taxon>
        <taxon>Amphibalaninae</taxon>
        <taxon>Amphibalanus</taxon>
    </lineage>
</organism>
<feature type="compositionally biased region" description="Pro residues" evidence="4">
    <location>
        <begin position="528"/>
        <end position="538"/>
    </location>
</feature>
<dbReference type="Pfam" id="PF00620">
    <property type="entry name" value="RhoGAP"/>
    <property type="match status" value="1"/>
</dbReference>
<feature type="region of interest" description="Disordered" evidence="4">
    <location>
        <begin position="330"/>
        <end position="498"/>
    </location>
</feature>
<dbReference type="PROSITE" id="PS01159">
    <property type="entry name" value="WW_DOMAIN_1"/>
    <property type="match status" value="2"/>
</dbReference>
<dbReference type="InterPro" id="IPR008936">
    <property type="entry name" value="Rho_GTPase_activation_prot"/>
</dbReference>
<dbReference type="InterPro" id="IPR001202">
    <property type="entry name" value="WW_dom"/>
</dbReference>
<feature type="compositionally biased region" description="Basic and acidic residues" evidence="4">
    <location>
        <begin position="439"/>
        <end position="449"/>
    </location>
</feature>
<dbReference type="Gene3D" id="2.30.30.40">
    <property type="entry name" value="SH3 Domains"/>
    <property type="match status" value="1"/>
</dbReference>
<dbReference type="PANTHER" id="PTHR23176">
    <property type="entry name" value="RHO/RAC/CDC GTPASE-ACTIVATING PROTEIN"/>
    <property type="match status" value="1"/>
</dbReference>
<feature type="compositionally biased region" description="Pro residues" evidence="4">
    <location>
        <begin position="668"/>
        <end position="691"/>
    </location>
</feature>
<evidence type="ECO:0000256" key="3">
    <source>
        <dbReference type="PROSITE-ProRule" id="PRU00192"/>
    </source>
</evidence>
<dbReference type="GO" id="GO:0005096">
    <property type="term" value="F:GTPase activator activity"/>
    <property type="evidence" value="ECO:0007669"/>
    <property type="project" value="UniProtKB-KW"/>
</dbReference>
<keyword evidence="2" id="KW-0343">GTPase activation</keyword>
<gene>
    <name evidence="9" type="primary">ARHGAP27</name>
    <name evidence="9" type="ORF">FJT64_015234</name>
</gene>
<dbReference type="SUPFAM" id="SSF50729">
    <property type="entry name" value="PH domain-like"/>
    <property type="match status" value="1"/>
</dbReference>
<evidence type="ECO:0000256" key="2">
    <source>
        <dbReference type="ARBA" id="ARBA00022468"/>
    </source>
</evidence>
<dbReference type="PANTHER" id="PTHR23176:SF129">
    <property type="entry name" value="RHO GTPASE ACTIVATING PROTEIN AT 16F, ISOFORM E-RELATED"/>
    <property type="match status" value="1"/>
</dbReference>
<keyword evidence="1 3" id="KW-0728">SH3 domain</keyword>
<keyword evidence="10" id="KW-1185">Reference proteome</keyword>
<comment type="caution">
    <text evidence="9">The sequence shown here is derived from an EMBL/GenBank/DDBJ whole genome shotgun (WGS) entry which is preliminary data.</text>
</comment>
<evidence type="ECO:0000313" key="9">
    <source>
        <dbReference type="EMBL" id="KAF0314301.1"/>
    </source>
</evidence>
<feature type="domain" description="WW" evidence="7">
    <location>
        <begin position="600"/>
        <end position="633"/>
    </location>
</feature>
<evidence type="ECO:0000259" key="5">
    <source>
        <dbReference type="PROSITE" id="PS50002"/>
    </source>
</evidence>
<feature type="region of interest" description="Disordered" evidence="4">
    <location>
        <begin position="854"/>
        <end position="909"/>
    </location>
</feature>
<feature type="compositionally biased region" description="Basic and acidic residues" evidence="4">
    <location>
        <begin position="392"/>
        <end position="419"/>
    </location>
</feature>
<protein>
    <submittedName>
        <fullName evidence="9">Rho GTPase-activating protein 27</fullName>
    </submittedName>
</protein>
<dbReference type="InterPro" id="IPR001849">
    <property type="entry name" value="PH_domain"/>
</dbReference>
<dbReference type="SUPFAM" id="SSF51045">
    <property type="entry name" value="WW domain"/>
    <property type="match status" value="1"/>
</dbReference>
<dbReference type="InterPro" id="IPR036028">
    <property type="entry name" value="SH3-like_dom_sf"/>
</dbReference>
<feature type="domain" description="WW" evidence="7">
    <location>
        <begin position="499"/>
        <end position="532"/>
    </location>
</feature>
<feature type="compositionally biased region" description="Low complexity" evidence="4">
    <location>
        <begin position="373"/>
        <end position="391"/>
    </location>
</feature>
<dbReference type="PROSITE" id="PS50020">
    <property type="entry name" value="WW_DOMAIN_2"/>
    <property type="match status" value="2"/>
</dbReference>
<feature type="compositionally biased region" description="Low complexity" evidence="4">
    <location>
        <begin position="547"/>
        <end position="557"/>
    </location>
</feature>
<dbReference type="InterPro" id="IPR050729">
    <property type="entry name" value="Rho-GAP"/>
</dbReference>
<dbReference type="GO" id="GO:0007165">
    <property type="term" value="P:signal transduction"/>
    <property type="evidence" value="ECO:0007669"/>
    <property type="project" value="InterPro"/>
</dbReference>
<dbReference type="Gene3D" id="2.20.70.10">
    <property type="match status" value="1"/>
</dbReference>
<feature type="domain" description="Rho-GAP" evidence="8">
    <location>
        <begin position="942"/>
        <end position="1133"/>
    </location>
</feature>
<feature type="domain" description="PH" evidence="6">
    <location>
        <begin position="720"/>
        <end position="844"/>
    </location>
</feature>
<dbReference type="Proteomes" id="UP000440578">
    <property type="component" value="Unassembled WGS sequence"/>
</dbReference>
<dbReference type="InterPro" id="IPR001452">
    <property type="entry name" value="SH3_domain"/>
</dbReference>
<accession>A0A6A4XH51</accession>
<dbReference type="InterPro" id="IPR011993">
    <property type="entry name" value="PH-like_dom_sf"/>
</dbReference>
<reference evidence="9 10" key="1">
    <citation type="submission" date="2019-07" db="EMBL/GenBank/DDBJ databases">
        <title>Draft genome assembly of a fouling barnacle, Amphibalanus amphitrite (Darwin, 1854): The first reference genome for Thecostraca.</title>
        <authorList>
            <person name="Kim W."/>
        </authorList>
    </citation>
    <scope>NUCLEOTIDE SEQUENCE [LARGE SCALE GENOMIC DNA]</scope>
    <source>
        <strain evidence="9">SNU_AA5</strain>
        <tissue evidence="9">Soma without cirri and trophi</tissue>
    </source>
</reference>
<dbReference type="SMART" id="SM00324">
    <property type="entry name" value="RhoGAP"/>
    <property type="match status" value="1"/>
</dbReference>
<dbReference type="SUPFAM" id="SSF48350">
    <property type="entry name" value="GTPase activation domain, GAP"/>
    <property type="match status" value="1"/>
</dbReference>
<feature type="compositionally biased region" description="Low complexity" evidence="4">
    <location>
        <begin position="342"/>
        <end position="352"/>
    </location>
</feature>
<evidence type="ECO:0000259" key="6">
    <source>
        <dbReference type="PROSITE" id="PS50003"/>
    </source>
</evidence>
<evidence type="ECO:0000256" key="1">
    <source>
        <dbReference type="ARBA" id="ARBA00022443"/>
    </source>
</evidence>
<feature type="compositionally biased region" description="Basic and acidic residues" evidence="4">
    <location>
        <begin position="876"/>
        <end position="886"/>
    </location>
</feature>
<dbReference type="Gene3D" id="1.10.555.10">
    <property type="entry name" value="Rho GTPase activation protein"/>
    <property type="match status" value="1"/>
</dbReference>
<dbReference type="GO" id="GO:0005737">
    <property type="term" value="C:cytoplasm"/>
    <property type="evidence" value="ECO:0007669"/>
    <property type="project" value="TreeGrafter"/>
</dbReference>
<dbReference type="InterPro" id="IPR000198">
    <property type="entry name" value="RhoGAP_dom"/>
</dbReference>
<feature type="region of interest" description="Disordered" evidence="4">
    <location>
        <begin position="522"/>
        <end position="557"/>
    </location>
</feature>
<proteinExistence type="predicted"/>
<feature type="region of interest" description="Disordered" evidence="4">
    <location>
        <begin position="627"/>
        <end position="709"/>
    </location>
</feature>
<evidence type="ECO:0000259" key="7">
    <source>
        <dbReference type="PROSITE" id="PS50020"/>
    </source>
</evidence>
<feature type="domain" description="SH3" evidence="5">
    <location>
        <begin position="9"/>
        <end position="72"/>
    </location>
</feature>
<dbReference type="EMBL" id="VIIS01000033">
    <property type="protein sequence ID" value="KAF0314301.1"/>
    <property type="molecule type" value="Genomic_DNA"/>
</dbReference>
<dbReference type="SMART" id="SM00233">
    <property type="entry name" value="PH"/>
    <property type="match status" value="1"/>
</dbReference>
<dbReference type="AlphaFoldDB" id="A0A6A4XH51"/>
<dbReference type="PROSITE" id="PS50003">
    <property type="entry name" value="PH_DOMAIN"/>
    <property type="match status" value="1"/>
</dbReference>
<feature type="compositionally biased region" description="Low complexity" evidence="4">
    <location>
        <begin position="629"/>
        <end position="652"/>
    </location>
</feature>
<dbReference type="InterPro" id="IPR036020">
    <property type="entry name" value="WW_dom_sf"/>
</dbReference>
<feature type="compositionally biased region" description="Low complexity" evidence="4">
    <location>
        <begin position="163"/>
        <end position="174"/>
    </location>
</feature>
<dbReference type="SUPFAM" id="SSF50044">
    <property type="entry name" value="SH3-domain"/>
    <property type="match status" value="1"/>
</dbReference>
<sequence length="1136" mass="121917">MHRGTSPMATDLLATVLSDIKFSTANGSEVCMRKDEQVLVLEKTNSRWWKVVRSGQGQPFYAPSDVLQERAVPRVRLRSGTGSVRDRRRAPLSAVDAERHISGHEDAVGAGWDWRGAAAAGSPVARSSSMDDVLAESPSRAGHTWHRRQSWAPGRRSEGRQAAGGALPAPAGLPEPSHRRSHSYQLEMSRAHGSDQSIGSTGRPRPAAGSDTWERKGPPPAPPGASSTWERGATGGSRAPHGTSNTWERGGRVDPQFAPPESSWERKGTSGPIVPQSGAGVWEPAAPPYGGSSTWERGKDSVRVRGPMAMSWQTERKQAPVPPPRTRHALHGMAAGPGGPPGAAEPAGLSAGRGVINQSAPSLAFDAIDARRPSPSSLAARRPSPSSLSDLRAQRPDLSDGHNEGYRRTAERLAGRSESPRPPPAAADRTEGIWMPARLAERPPVRVEETAAGTGTGRPAVPPRPSRRPAAEQQQQPVHALVDRSAAPPVPHILDTPRRQLTGSWAEYDLSDGTSYFYNVETGVSSWQPPPPPPPQRPAAPTQGNDELSSCESLYSESESCSDSPLCSPVLEPAAGADVPLPDGWRRRRDTSGQICFVRDTSPTRWYSDLNADNHIYFFAEGSSESQWALPPARGRPAAPAPAAANTAGTTAYEPVGTNSIRSRHPPVKPLPSLPVKGPPPPAKPPKPPKPSEGGGGGGWQPSDLGSGWPQLRAGEAPLLVIRQGTLSCRIKLSRRKGGGNNSASVKQVKLWRHWAPCHLALTDSYLLLFNDTNDPASIEWGSPTHLPLVTVHLAGAGLIADSAASSKKNVLQLTTRHGMQVLLRDDNTTTMKVWTDALHSAIAGLPSEVKPLLPPIVPPKPQQLLQAQRSPTIRRANDGRARSASESDSGPGGATLEPPSTNLTRQNSRIRRRLKGFFNARPSAEELKRSGILKDERVFGRSLTALCEADRSAVPRFVERCIAAIESNVAFLQTEGLYRVSAGLDQVQRVRCQVDQENYSVLEDESDPHVLAGALKLFFRELPQPLLPAGAAMDAALRAAEGQAGRARTEALRAMVASLEPAHRDTLHLLLRHLTRVCTHEASNRMGPRNLSVVFGPTLSSQPQGDPLQNTGDVMRQNMLVEALLSDFSRVFPAG</sequence>
<dbReference type="PROSITE" id="PS50238">
    <property type="entry name" value="RHOGAP"/>
    <property type="match status" value="1"/>
</dbReference>
<name>A0A6A4XH51_AMPAM</name>
<evidence type="ECO:0000256" key="4">
    <source>
        <dbReference type="SAM" id="MobiDB-lite"/>
    </source>
</evidence>
<feature type="compositionally biased region" description="Polar residues" evidence="4">
    <location>
        <begin position="899"/>
        <end position="908"/>
    </location>
</feature>
<feature type="region of interest" description="Disordered" evidence="4">
    <location>
        <begin position="123"/>
        <end position="300"/>
    </location>
</feature>
<dbReference type="SMART" id="SM00456">
    <property type="entry name" value="WW"/>
    <property type="match status" value="2"/>
</dbReference>
<evidence type="ECO:0000259" key="8">
    <source>
        <dbReference type="PROSITE" id="PS50238"/>
    </source>
</evidence>
<dbReference type="OrthoDB" id="449052at2759"/>